<dbReference type="EMBL" id="JACHNC010000001">
    <property type="protein sequence ID" value="MBB4754134.1"/>
    <property type="molecule type" value="Genomic_DNA"/>
</dbReference>
<evidence type="ECO:0000313" key="4">
    <source>
        <dbReference type="Proteomes" id="UP000590511"/>
    </source>
</evidence>
<evidence type="ECO:0000313" key="2">
    <source>
        <dbReference type="EMBL" id="GIE40811.1"/>
    </source>
</evidence>
<comment type="caution">
    <text evidence="3">The sequence shown here is derived from an EMBL/GenBank/DDBJ whole genome shotgun (WGS) entry which is preliminary data.</text>
</comment>
<dbReference type="AlphaFoldDB" id="A0A7W7HP57"/>
<accession>A0A7W7HP57</accession>
<evidence type="ECO:0000313" key="5">
    <source>
        <dbReference type="Proteomes" id="UP000631312"/>
    </source>
</evidence>
<evidence type="ECO:0008006" key="6">
    <source>
        <dbReference type="Google" id="ProtNLM"/>
    </source>
</evidence>
<keyword evidence="1" id="KW-0812">Transmembrane</keyword>
<feature type="transmembrane region" description="Helical" evidence="1">
    <location>
        <begin position="116"/>
        <end position="139"/>
    </location>
</feature>
<protein>
    <recommendedName>
        <fullName evidence="6">DUF3592 domain-containing protein</fullName>
    </recommendedName>
</protein>
<evidence type="ECO:0000256" key="1">
    <source>
        <dbReference type="SAM" id="Phobius"/>
    </source>
</evidence>
<gene>
    <name evidence="2" type="ORF">Alo02nite_37090</name>
    <name evidence="3" type="ORF">BJ964_008295</name>
</gene>
<feature type="transmembrane region" description="Helical" evidence="1">
    <location>
        <begin position="12"/>
        <end position="33"/>
    </location>
</feature>
<reference evidence="3 4" key="1">
    <citation type="submission" date="2020-08" db="EMBL/GenBank/DDBJ databases">
        <title>Sequencing the genomes of 1000 actinobacteria strains.</title>
        <authorList>
            <person name="Klenk H.-P."/>
        </authorList>
    </citation>
    <scope>NUCLEOTIDE SEQUENCE [LARGE SCALE GENOMIC DNA]</scope>
    <source>
        <strain evidence="3 4">DSM 43150</strain>
    </source>
</reference>
<evidence type="ECO:0000313" key="3">
    <source>
        <dbReference type="EMBL" id="MBB4754134.1"/>
    </source>
</evidence>
<keyword evidence="5" id="KW-1185">Reference proteome</keyword>
<name>A0A7W7HP57_9ACTN</name>
<sequence>MGAAVTDARQQNLIRVVVGFSLLTVFMCLQGGIAGVEAWTMKTRGVSTEAVVVGVDRAGKVKSTTVEFVHQGDTITADCNSCSLELDTSDRVRIRYDPARLTSDVEDADSSGSRNLAVVLSVIMLVCLAAAVFTGRRLLRERRRQEKVRQIFG</sequence>
<dbReference type="Proteomes" id="UP000590511">
    <property type="component" value="Unassembled WGS sequence"/>
</dbReference>
<proteinExistence type="predicted"/>
<dbReference type="Proteomes" id="UP000631312">
    <property type="component" value="Unassembled WGS sequence"/>
</dbReference>
<keyword evidence="1" id="KW-1133">Transmembrane helix</keyword>
<dbReference type="RefSeq" id="WP_188125744.1">
    <property type="nucleotide sequence ID" value="NZ_BOMP01000055.1"/>
</dbReference>
<reference evidence="2 5" key="2">
    <citation type="submission" date="2021-01" db="EMBL/GenBank/DDBJ databases">
        <title>Whole genome shotgun sequence of Actinoplanes lobatus NBRC 12513.</title>
        <authorList>
            <person name="Komaki H."/>
            <person name="Tamura T."/>
        </authorList>
    </citation>
    <scope>NUCLEOTIDE SEQUENCE [LARGE SCALE GENOMIC DNA]</scope>
    <source>
        <strain evidence="2 5">NBRC 12513</strain>
    </source>
</reference>
<keyword evidence="1" id="KW-0472">Membrane</keyword>
<organism evidence="3 4">
    <name type="scientific">Actinoplanes lobatus</name>
    <dbReference type="NCBI Taxonomy" id="113568"/>
    <lineage>
        <taxon>Bacteria</taxon>
        <taxon>Bacillati</taxon>
        <taxon>Actinomycetota</taxon>
        <taxon>Actinomycetes</taxon>
        <taxon>Micromonosporales</taxon>
        <taxon>Micromonosporaceae</taxon>
        <taxon>Actinoplanes</taxon>
    </lineage>
</organism>
<dbReference type="EMBL" id="BOMP01000055">
    <property type="protein sequence ID" value="GIE40811.1"/>
    <property type="molecule type" value="Genomic_DNA"/>
</dbReference>